<evidence type="ECO:0000313" key="2">
    <source>
        <dbReference type="EMBL" id="KAL2802463.1"/>
    </source>
</evidence>
<dbReference type="EMBL" id="JBFXLT010000181">
    <property type="protein sequence ID" value="KAL2802463.1"/>
    <property type="molecule type" value="Genomic_DNA"/>
</dbReference>
<proteinExistence type="predicted"/>
<gene>
    <name evidence="2" type="ORF">BJX63DRAFT_437849</name>
</gene>
<accession>A0ABR4GTQ8</accession>
<protein>
    <submittedName>
        <fullName evidence="2">Uncharacterized protein</fullName>
    </submittedName>
</protein>
<organism evidence="2 3">
    <name type="scientific">Aspergillus granulosus</name>
    <dbReference type="NCBI Taxonomy" id="176169"/>
    <lineage>
        <taxon>Eukaryota</taxon>
        <taxon>Fungi</taxon>
        <taxon>Dikarya</taxon>
        <taxon>Ascomycota</taxon>
        <taxon>Pezizomycotina</taxon>
        <taxon>Eurotiomycetes</taxon>
        <taxon>Eurotiomycetidae</taxon>
        <taxon>Eurotiales</taxon>
        <taxon>Aspergillaceae</taxon>
        <taxon>Aspergillus</taxon>
        <taxon>Aspergillus subgen. Nidulantes</taxon>
    </lineage>
</organism>
<keyword evidence="3" id="KW-1185">Reference proteome</keyword>
<dbReference type="Gene3D" id="2.60.120.260">
    <property type="entry name" value="Galactose-binding domain-like"/>
    <property type="match status" value="1"/>
</dbReference>
<dbReference type="Proteomes" id="UP001610334">
    <property type="component" value="Unassembled WGS sequence"/>
</dbReference>
<feature type="region of interest" description="Disordered" evidence="1">
    <location>
        <begin position="187"/>
        <end position="206"/>
    </location>
</feature>
<evidence type="ECO:0000313" key="3">
    <source>
        <dbReference type="Proteomes" id="UP001610334"/>
    </source>
</evidence>
<evidence type="ECO:0000256" key="1">
    <source>
        <dbReference type="SAM" id="MobiDB-lite"/>
    </source>
</evidence>
<comment type="caution">
    <text evidence="2">The sequence shown here is derived from an EMBL/GenBank/DDBJ whole genome shotgun (WGS) entry which is preliminary data.</text>
</comment>
<sequence length="206" mass="23683">MAAQTVDTTWMWHPSFTEERSGTAGLFVHFRRTLIIKDPVPASLRVYITADTKYKLYVNHQLVRFGPVKGDRSFWFNNKVDLAPYLVIGVNHICIHVLRFFYATAYASSFSRLPSGGVRIGPVDPDDLWGKQVQSSQLWETTIDPTTVLRIDESEDDFLNIYEKSVPVLSDEWIWLRAKLLEFQSSTGLSPPRRLSDRMIPDMQTN</sequence>
<reference evidence="2 3" key="1">
    <citation type="submission" date="2024-07" db="EMBL/GenBank/DDBJ databases">
        <title>Section-level genome sequencing and comparative genomics of Aspergillus sections Usti and Cavernicolus.</title>
        <authorList>
            <consortium name="Lawrence Berkeley National Laboratory"/>
            <person name="Nybo J.L."/>
            <person name="Vesth T.C."/>
            <person name="Theobald S."/>
            <person name="Frisvad J.C."/>
            <person name="Larsen T.O."/>
            <person name="Kjaerboelling I."/>
            <person name="Rothschild-Mancinelli K."/>
            <person name="Lyhne E.K."/>
            <person name="Kogle M.E."/>
            <person name="Barry K."/>
            <person name="Clum A."/>
            <person name="Na H."/>
            <person name="Ledsgaard L."/>
            <person name="Lin J."/>
            <person name="Lipzen A."/>
            <person name="Kuo A."/>
            <person name="Riley R."/>
            <person name="Mondo S."/>
            <person name="Labutti K."/>
            <person name="Haridas S."/>
            <person name="Pangalinan J."/>
            <person name="Salamov A.A."/>
            <person name="Simmons B.A."/>
            <person name="Magnuson J.K."/>
            <person name="Chen J."/>
            <person name="Drula E."/>
            <person name="Henrissat B."/>
            <person name="Wiebenga A."/>
            <person name="Lubbers R.J."/>
            <person name="Gomes A.C."/>
            <person name="Makela M.R."/>
            <person name="Stajich J."/>
            <person name="Grigoriev I.V."/>
            <person name="Mortensen U.H."/>
            <person name="De Vries R.P."/>
            <person name="Baker S.E."/>
            <person name="Andersen M.R."/>
        </authorList>
    </citation>
    <scope>NUCLEOTIDE SEQUENCE [LARGE SCALE GENOMIC DNA]</scope>
    <source>
        <strain evidence="2 3">CBS 588.65</strain>
    </source>
</reference>
<name>A0ABR4GTQ8_9EURO</name>